<gene>
    <name evidence="5" type="ORF">NSK_001221</name>
</gene>
<evidence type="ECO:0008006" key="7">
    <source>
        <dbReference type="Google" id="ProtNLM"/>
    </source>
</evidence>
<dbReference type="Gene3D" id="2.30.170.40">
    <property type="entry name" value="Ribosomal protein L28/L24"/>
    <property type="match status" value="1"/>
</dbReference>
<protein>
    <recommendedName>
        <fullName evidence="7">50S ribosomal protein L28</fullName>
    </recommendedName>
</protein>
<organism evidence="5 6">
    <name type="scientific">Nannochloropsis salina CCMP1776</name>
    <dbReference type="NCBI Taxonomy" id="1027361"/>
    <lineage>
        <taxon>Eukaryota</taxon>
        <taxon>Sar</taxon>
        <taxon>Stramenopiles</taxon>
        <taxon>Ochrophyta</taxon>
        <taxon>Eustigmatophyceae</taxon>
        <taxon>Eustigmatales</taxon>
        <taxon>Monodopsidaceae</taxon>
        <taxon>Microchloropsis</taxon>
        <taxon>Microchloropsis salina</taxon>
    </lineage>
</organism>
<dbReference type="Proteomes" id="UP000355283">
    <property type="component" value="Unassembled WGS sequence"/>
</dbReference>
<dbReference type="InterPro" id="IPR026569">
    <property type="entry name" value="Ribosomal_bL28"/>
</dbReference>
<sequence>MKAFSFLMVFLSVALAQAFLAPATFQVPRAMDAFSTSSPVAPARKSLMVMRERKCELLGKRANRQCRSVSFSHIRNKKTQGVNLHEKRVWWAEGSKFVRLRLSTKGWRTVKKYGLNKAFAKFEVDLHQFQAQH</sequence>
<dbReference type="Pfam" id="PF00830">
    <property type="entry name" value="Ribosomal_L28"/>
    <property type="match status" value="1"/>
</dbReference>
<feature type="signal peptide" evidence="4">
    <location>
        <begin position="1"/>
        <end position="16"/>
    </location>
</feature>
<dbReference type="GO" id="GO:1990904">
    <property type="term" value="C:ribonucleoprotein complex"/>
    <property type="evidence" value="ECO:0007669"/>
    <property type="project" value="UniProtKB-KW"/>
</dbReference>
<evidence type="ECO:0000313" key="5">
    <source>
        <dbReference type="EMBL" id="TFJ87874.1"/>
    </source>
</evidence>
<keyword evidence="3" id="KW-0687">Ribonucleoprotein</keyword>
<dbReference type="OrthoDB" id="361870at2759"/>
<proteinExistence type="inferred from homology"/>
<dbReference type="InterPro" id="IPR034704">
    <property type="entry name" value="Ribosomal_bL28/bL31-like_sf"/>
</dbReference>
<feature type="chain" id="PRO_5020021375" description="50S ribosomal protein L28" evidence="4">
    <location>
        <begin position="17"/>
        <end position="133"/>
    </location>
</feature>
<keyword evidence="6" id="KW-1185">Reference proteome</keyword>
<comment type="caution">
    <text evidence="5">The sequence shown here is derived from an EMBL/GenBank/DDBJ whole genome shotgun (WGS) entry which is preliminary data.</text>
</comment>
<dbReference type="GO" id="GO:0005840">
    <property type="term" value="C:ribosome"/>
    <property type="evidence" value="ECO:0007669"/>
    <property type="project" value="UniProtKB-KW"/>
</dbReference>
<keyword evidence="4" id="KW-0732">Signal</keyword>
<evidence type="ECO:0000256" key="4">
    <source>
        <dbReference type="SAM" id="SignalP"/>
    </source>
</evidence>
<dbReference type="GO" id="GO:0003735">
    <property type="term" value="F:structural constituent of ribosome"/>
    <property type="evidence" value="ECO:0007669"/>
    <property type="project" value="InterPro"/>
</dbReference>
<evidence type="ECO:0000313" key="6">
    <source>
        <dbReference type="Proteomes" id="UP000355283"/>
    </source>
</evidence>
<dbReference type="SUPFAM" id="SSF143800">
    <property type="entry name" value="L28p-like"/>
    <property type="match status" value="1"/>
</dbReference>
<name>A0A4D9DA36_9STRA</name>
<accession>A0A4D9DA36</accession>
<dbReference type="EMBL" id="SDOX01000005">
    <property type="protein sequence ID" value="TFJ87874.1"/>
    <property type="molecule type" value="Genomic_DNA"/>
</dbReference>
<keyword evidence="2" id="KW-0689">Ribosomal protein</keyword>
<reference evidence="5 6" key="1">
    <citation type="submission" date="2019-01" db="EMBL/GenBank/DDBJ databases">
        <title>Nuclear Genome Assembly of the Microalgal Biofuel strain Nannochloropsis salina CCMP1776.</title>
        <authorList>
            <person name="Hovde B."/>
        </authorList>
    </citation>
    <scope>NUCLEOTIDE SEQUENCE [LARGE SCALE GENOMIC DNA]</scope>
    <source>
        <strain evidence="5 6">CCMP1776</strain>
    </source>
</reference>
<evidence type="ECO:0000256" key="2">
    <source>
        <dbReference type="ARBA" id="ARBA00022980"/>
    </source>
</evidence>
<dbReference type="InterPro" id="IPR037147">
    <property type="entry name" value="Ribosomal_bL28_sf"/>
</dbReference>
<dbReference type="AlphaFoldDB" id="A0A4D9DA36"/>
<evidence type="ECO:0000256" key="3">
    <source>
        <dbReference type="ARBA" id="ARBA00023274"/>
    </source>
</evidence>
<evidence type="ECO:0000256" key="1">
    <source>
        <dbReference type="ARBA" id="ARBA00008760"/>
    </source>
</evidence>
<comment type="similarity">
    <text evidence="1">Belongs to the bacterial ribosomal protein bL28 family.</text>
</comment>